<dbReference type="NCBIfam" id="NF033086">
    <property type="entry name" value="penta_rpt_Qnr"/>
    <property type="match status" value="1"/>
</dbReference>
<comment type="caution">
    <text evidence="1">The sequence shown here is derived from an EMBL/GenBank/DDBJ whole genome shotgun (WGS) entry which is preliminary data.</text>
</comment>
<dbReference type="PANTHER" id="PTHR14136:SF17">
    <property type="entry name" value="BTB_POZ DOMAIN-CONTAINING PROTEIN KCTD9"/>
    <property type="match status" value="1"/>
</dbReference>
<accession>A0A5Y9P324</accession>
<dbReference type="Pfam" id="PF00805">
    <property type="entry name" value="Pentapeptide"/>
    <property type="match status" value="1"/>
</dbReference>
<dbReference type="AlphaFoldDB" id="A0A5Y9P324"/>
<sequence>MKIQSYESQKFTFNQFTGEKISGVKFYSCDFSETDLTETQFINCHFWHPDKQVGCDFSGATLKEASFVNCDLTMSIFKNADLFGVEIRGCRAMGCNFRQARFMKKISPRLWMCSAFITKSNLSYADFSGAILEECELWENLWNGTIVTGANFSGSDLSGGDFTSFNWRSADVKNCDLRGAVTGDLDIRRTNLEGVKIDYEQASSLMADFGITVTE</sequence>
<proteinExistence type="predicted"/>
<name>A0A5Y9P324_SALER</name>
<dbReference type="Pfam" id="PF13599">
    <property type="entry name" value="Pentapeptide_4"/>
    <property type="match status" value="1"/>
</dbReference>
<dbReference type="InterPro" id="IPR001646">
    <property type="entry name" value="5peptide_repeat"/>
</dbReference>
<organism evidence="1">
    <name type="scientific">Salmonella enterica</name>
    <name type="common">Salmonella choleraesuis</name>
    <dbReference type="NCBI Taxonomy" id="28901"/>
    <lineage>
        <taxon>Bacteria</taxon>
        <taxon>Pseudomonadati</taxon>
        <taxon>Pseudomonadota</taxon>
        <taxon>Gammaproteobacteria</taxon>
        <taxon>Enterobacterales</taxon>
        <taxon>Enterobacteriaceae</taxon>
        <taxon>Salmonella</taxon>
    </lineage>
</organism>
<evidence type="ECO:0000313" key="1">
    <source>
        <dbReference type="EMBL" id="ECQ7787726.1"/>
    </source>
</evidence>
<reference evidence="1" key="1">
    <citation type="submission" date="2019-09" db="EMBL/GenBank/DDBJ databases">
        <authorList>
            <consortium name="PulseNet: The National Subtyping Network for Foodborne Disease Surveillance"/>
            <person name="Tarr C.L."/>
            <person name="Trees E."/>
            <person name="Katz L.S."/>
            <person name="Carleton-Romer H.A."/>
            <person name="Stroika S."/>
            <person name="Kucerova Z."/>
            <person name="Roache K.F."/>
            <person name="Sabol A.L."/>
            <person name="Besser J."/>
            <person name="Gerner-Smidt P."/>
        </authorList>
    </citation>
    <scope>NUCLEOTIDE SEQUENCE</scope>
    <source>
        <strain evidence="1">PNUSAS081464</strain>
    </source>
</reference>
<protein>
    <submittedName>
        <fullName evidence="1">Qnr family pentapeptide repeat protein</fullName>
    </submittedName>
</protein>
<gene>
    <name evidence="1" type="primary">qnr</name>
    <name evidence="1" type="ORF">F0Z93_03715</name>
</gene>
<dbReference type="InterPro" id="IPR051082">
    <property type="entry name" value="Pentapeptide-BTB/POZ_domain"/>
</dbReference>
<dbReference type="PANTHER" id="PTHR14136">
    <property type="entry name" value="BTB_POZ DOMAIN-CONTAINING PROTEIN KCTD9"/>
    <property type="match status" value="1"/>
</dbReference>
<dbReference type="Gene3D" id="2.160.20.80">
    <property type="entry name" value="E3 ubiquitin-protein ligase SopA"/>
    <property type="match status" value="1"/>
</dbReference>
<dbReference type="EMBL" id="AAKCWO010000005">
    <property type="protein sequence ID" value="ECQ7787726.1"/>
    <property type="molecule type" value="Genomic_DNA"/>
</dbReference>
<dbReference type="SUPFAM" id="SSF141571">
    <property type="entry name" value="Pentapeptide repeat-like"/>
    <property type="match status" value="1"/>
</dbReference>